<dbReference type="EMBL" id="LAZR01005276">
    <property type="protein sequence ID" value="KKN01306.1"/>
    <property type="molecule type" value="Genomic_DNA"/>
</dbReference>
<dbReference type="AlphaFoldDB" id="A0A0F9PJX5"/>
<accession>A0A0F9PJX5</accession>
<sequence>MSLTMCKFETGDIRMKPWHVLIEATIQGVKIQGAITCRTSNEGSARRLACMTFINQLRRAGVWTHSDEIDEPYEVEVDGPKDKKTGKPTKKKETKYKKVTRYHAPEWSHVEVIDILEPNSRDFTFPMAELEEAALYESGGPAIKKRRTTGEVALKKRKEKMTTVAKKEKQQEKKARAEANKQSKDALMKVVEAHFTGEDVKIIKVAAGELKQTYQRVRYALFQIKDKGYNGAEYDLIQTEINDSKAFRLKKKDA</sequence>
<comment type="caution">
    <text evidence="1">The sequence shown here is derived from an EMBL/GenBank/DDBJ whole genome shotgun (WGS) entry which is preliminary data.</text>
</comment>
<organism evidence="1">
    <name type="scientific">marine sediment metagenome</name>
    <dbReference type="NCBI Taxonomy" id="412755"/>
    <lineage>
        <taxon>unclassified sequences</taxon>
        <taxon>metagenomes</taxon>
        <taxon>ecological metagenomes</taxon>
    </lineage>
</organism>
<evidence type="ECO:0000313" key="1">
    <source>
        <dbReference type="EMBL" id="KKN01306.1"/>
    </source>
</evidence>
<name>A0A0F9PJX5_9ZZZZ</name>
<reference evidence="1" key="1">
    <citation type="journal article" date="2015" name="Nature">
        <title>Complex archaea that bridge the gap between prokaryotes and eukaryotes.</title>
        <authorList>
            <person name="Spang A."/>
            <person name="Saw J.H."/>
            <person name="Jorgensen S.L."/>
            <person name="Zaremba-Niedzwiedzka K."/>
            <person name="Martijn J."/>
            <person name="Lind A.E."/>
            <person name="van Eijk R."/>
            <person name="Schleper C."/>
            <person name="Guy L."/>
            <person name="Ettema T.J."/>
        </authorList>
    </citation>
    <scope>NUCLEOTIDE SEQUENCE</scope>
</reference>
<gene>
    <name evidence="1" type="ORF">LCGC14_1128970</name>
</gene>
<protein>
    <submittedName>
        <fullName evidence="1">Uncharacterized protein</fullName>
    </submittedName>
</protein>
<proteinExistence type="predicted"/>